<feature type="region of interest" description="Disordered" evidence="2">
    <location>
        <begin position="63"/>
        <end position="84"/>
    </location>
</feature>
<sequence>VESKSACDGERQHLRIANDKLQDENRLLISQVATLKEQQRAKEQKCSALTDELEKVKGDYNDVSSRLSHLSEERRKELDHSQTMEQSCVSLKEELDASQVRHAPDVKTLSLENQNLSTQCGLQAHELESL</sequence>
<dbReference type="Proteomes" id="UP001057375">
    <property type="component" value="Unassembled WGS sequence"/>
</dbReference>
<dbReference type="EMBL" id="BQXS01009137">
    <property type="protein sequence ID" value="GKT30862.1"/>
    <property type="molecule type" value="Genomic_DNA"/>
</dbReference>
<evidence type="ECO:0000313" key="3">
    <source>
        <dbReference type="EMBL" id="GKT30862.1"/>
    </source>
</evidence>
<evidence type="ECO:0000313" key="4">
    <source>
        <dbReference type="Proteomes" id="UP001057375"/>
    </source>
</evidence>
<organism evidence="3 4">
    <name type="scientific">Aduncisulcus paluster</name>
    <dbReference type="NCBI Taxonomy" id="2918883"/>
    <lineage>
        <taxon>Eukaryota</taxon>
        <taxon>Metamonada</taxon>
        <taxon>Carpediemonas-like organisms</taxon>
        <taxon>Aduncisulcus</taxon>
    </lineage>
</organism>
<keyword evidence="1" id="KW-0175">Coiled coil</keyword>
<evidence type="ECO:0008006" key="5">
    <source>
        <dbReference type="Google" id="ProtNLM"/>
    </source>
</evidence>
<protein>
    <recommendedName>
        <fullName evidence="5">NIN</fullName>
    </recommendedName>
</protein>
<feature type="non-terminal residue" evidence="3">
    <location>
        <position position="1"/>
    </location>
</feature>
<reference evidence="3" key="1">
    <citation type="submission" date="2022-03" db="EMBL/GenBank/DDBJ databases">
        <title>Draft genome sequence of Aduncisulcus paluster, a free-living microaerophilic Fornicata.</title>
        <authorList>
            <person name="Yuyama I."/>
            <person name="Kume K."/>
            <person name="Tamura T."/>
            <person name="Inagaki Y."/>
            <person name="Hashimoto T."/>
        </authorList>
    </citation>
    <scope>NUCLEOTIDE SEQUENCE</scope>
    <source>
        <strain evidence="3">NY0171</strain>
    </source>
</reference>
<evidence type="ECO:0000256" key="2">
    <source>
        <dbReference type="SAM" id="MobiDB-lite"/>
    </source>
</evidence>
<keyword evidence="4" id="KW-1185">Reference proteome</keyword>
<feature type="compositionally biased region" description="Basic and acidic residues" evidence="2">
    <location>
        <begin position="69"/>
        <end position="82"/>
    </location>
</feature>
<proteinExistence type="predicted"/>
<feature type="non-terminal residue" evidence="3">
    <location>
        <position position="130"/>
    </location>
</feature>
<comment type="caution">
    <text evidence="3">The sequence shown here is derived from an EMBL/GenBank/DDBJ whole genome shotgun (WGS) entry which is preliminary data.</text>
</comment>
<accession>A0ABQ5KE93</accession>
<gene>
    <name evidence="3" type="ORF">ADUPG1_005670</name>
</gene>
<feature type="coiled-coil region" evidence="1">
    <location>
        <begin position="18"/>
        <end position="52"/>
    </location>
</feature>
<evidence type="ECO:0000256" key="1">
    <source>
        <dbReference type="SAM" id="Coils"/>
    </source>
</evidence>
<name>A0ABQ5KE93_9EUKA</name>